<reference evidence="1 2" key="1">
    <citation type="submission" date="2019-03" db="EMBL/GenBank/DDBJ databases">
        <title>Single cell metagenomics reveals metabolic interactions within the superorganism composed of flagellate Streblomastix strix and complex community of Bacteroidetes bacteria on its surface.</title>
        <authorList>
            <person name="Treitli S.C."/>
            <person name="Kolisko M."/>
            <person name="Husnik F."/>
            <person name="Keeling P."/>
            <person name="Hampl V."/>
        </authorList>
    </citation>
    <scope>NUCLEOTIDE SEQUENCE [LARGE SCALE GENOMIC DNA]</scope>
    <source>
        <strain evidence="1">ST1C</strain>
    </source>
</reference>
<evidence type="ECO:0000313" key="1">
    <source>
        <dbReference type="EMBL" id="KAA6374718.1"/>
    </source>
</evidence>
<accession>A0A5J4UW69</accession>
<dbReference type="Proteomes" id="UP000324800">
    <property type="component" value="Unassembled WGS sequence"/>
</dbReference>
<evidence type="ECO:0000313" key="2">
    <source>
        <dbReference type="Proteomes" id="UP000324800"/>
    </source>
</evidence>
<gene>
    <name evidence="1" type="ORF">EZS28_029755</name>
</gene>
<sequence length="393" mass="43065">MGIDESDDTDGKESYTKYHPLFGITFLNPYYVDSYQSDILNYCGTDTIPCLTVEYTLSVNQVGYILEVSVNSINVQVHQKLESGNGGGLFVDIDFTSQTQLMISNASFTECRASDLTSPNTPPPPVGFGGGIFIVTSGDLNPNPNNLKFDLSGVEYYNNYADNFGHSLYIIMKELKYIYINITGQGGNVIRIGGAGSTPLSEINATFTDSKFISINSNGDSINRGGSSIFAQLGQDGTLSIIGQSLFDSVICDGSDGGAVYINLNKNAQFYCDEGSTFLNCETKVDGVSGKGGRGGGIYLHLSDDYTNNFTVGMFTQLNTNKALVGRDVFIYCKNIPDMHVGDHLIINIFDPNYDQVNALYGTEYQTQFEPERDPKIDVMKKFVEDHLHLVKH</sequence>
<dbReference type="AlphaFoldDB" id="A0A5J4UW69"/>
<dbReference type="EMBL" id="SNRW01011766">
    <property type="protein sequence ID" value="KAA6374718.1"/>
    <property type="molecule type" value="Genomic_DNA"/>
</dbReference>
<organism evidence="1 2">
    <name type="scientific">Streblomastix strix</name>
    <dbReference type="NCBI Taxonomy" id="222440"/>
    <lineage>
        <taxon>Eukaryota</taxon>
        <taxon>Metamonada</taxon>
        <taxon>Preaxostyla</taxon>
        <taxon>Oxymonadida</taxon>
        <taxon>Streblomastigidae</taxon>
        <taxon>Streblomastix</taxon>
    </lineage>
</organism>
<protein>
    <submittedName>
        <fullName evidence="1">Uncharacterized protein</fullName>
    </submittedName>
</protein>
<comment type="caution">
    <text evidence="1">The sequence shown here is derived from an EMBL/GenBank/DDBJ whole genome shotgun (WGS) entry which is preliminary data.</text>
</comment>
<proteinExistence type="predicted"/>
<name>A0A5J4UW69_9EUKA</name>